<evidence type="ECO:0000313" key="3">
    <source>
        <dbReference type="EMBL" id="MEQ7849237.1"/>
    </source>
</evidence>
<dbReference type="EMBL" id="JBEGDP010000032">
    <property type="protein sequence ID" value="MEQ7849237.1"/>
    <property type="molecule type" value="Genomic_DNA"/>
</dbReference>
<dbReference type="Pfam" id="PF00378">
    <property type="entry name" value="ECH_1"/>
    <property type="match status" value="2"/>
</dbReference>
<proteinExistence type="inferred from homology"/>
<sequence>MELETLVYEKSDRIATMTLNRPDRGNALCRQMRDDMDLVMDDLDRDDDTRVLVVKSNGKNFCTGYDLTEWGYLWGSGEPSRPEDSRPHRRAPIFSRREFHESRERWMRLWRIRQATVGVVRGACVAGGLDLAGVLDIVFTADDAQFGQPEARTMGEIHTFGLWPVHLGMRKTKEWLFTGDSMTGTEAAELGLANRAVPAEEVLDVAMAYAERIAHVPLEMLYSHKEATNRWWDAMGIASAIAAANDADAMAIAGPAMADFKRFQDAHGVRAAVEDRDEPFSHHRTYWDAYQASRGRQGGREDEQHDDHLRTRADQGVAAQNGKG</sequence>
<comment type="similarity">
    <text evidence="1">Belongs to the enoyl-CoA hydratase/isomerase family.</text>
</comment>
<protein>
    <submittedName>
        <fullName evidence="3">Enoyl-CoA hydratase-related protein</fullName>
    </submittedName>
</protein>
<dbReference type="InterPro" id="IPR029045">
    <property type="entry name" value="ClpP/crotonase-like_dom_sf"/>
</dbReference>
<name>A0ABV1P3D4_9ACTN</name>
<feature type="compositionally biased region" description="Basic and acidic residues" evidence="2">
    <location>
        <begin position="298"/>
        <end position="313"/>
    </location>
</feature>
<evidence type="ECO:0000256" key="2">
    <source>
        <dbReference type="SAM" id="MobiDB-lite"/>
    </source>
</evidence>
<evidence type="ECO:0000256" key="1">
    <source>
        <dbReference type="ARBA" id="ARBA00005254"/>
    </source>
</evidence>
<comment type="caution">
    <text evidence="3">The sequence shown here is derived from an EMBL/GenBank/DDBJ whole genome shotgun (WGS) entry which is preliminary data.</text>
</comment>
<dbReference type="InterPro" id="IPR001753">
    <property type="entry name" value="Enoyl-CoA_hydra/iso"/>
</dbReference>
<feature type="region of interest" description="Disordered" evidence="2">
    <location>
        <begin position="291"/>
        <end position="324"/>
    </location>
</feature>
<dbReference type="PANTHER" id="PTHR43802:SF1">
    <property type="entry name" value="IP11341P-RELATED"/>
    <property type="match status" value="1"/>
</dbReference>
<dbReference type="Gene3D" id="3.90.226.10">
    <property type="entry name" value="2-enoyl-CoA Hydratase, Chain A, domain 1"/>
    <property type="match status" value="1"/>
</dbReference>
<dbReference type="Proteomes" id="UP001482520">
    <property type="component" value="Unassembled WGS sequence"/>
</dbReference>
<evidence type="ECO:0000313" key="4">
    <source>
        <dbReference type="Proteomes" id="UP001482520"/>
    </source>
</evidence>
<gene>
    <name evidence="3" type="ORF">V6R90_18325</name>
</gene>
<keyword evidence="4" id="KW-1185">Reference proteome</keyword>
<accession>A0ABV1P3D4</accession>
<reference evidence="3 4" key="1">
    <citation type="submission" date="2024-02" db="EMBL/GenBank/DDBJ databases">
        <title>Full genome sequence of Nocardioides kribbensis.</title>
        <authorList>
            <person name="Poletto B.L."/>
            <person name="Silva G."/>
            <person name="Galante D."/>
            <person name="Campos K.R."/>
            <person name="Santos M.B.N."/>
            <person name="Sacchi C.T."/>
        </authorList>
    </citation>
    <scope>NUCLEOTIDE SEQUENCE [LARGE SCALE GENOMIC DNA]</scope>
    <source>
        <strain evidence="3 4">O4R</strain>
    </source>
</reference>
<dbReference type="SUPFAM" id="SSF52096">
    <property type="entry name" value="ClpP/crotonase"/>
    <property type="match status" value="1"/>
</dbReference>
<dbReference type="RefSeq" id="WP_056863044.1">
    <property type="nucleotide sequence ID" value="NZ_JBEGDP010000032.1"/>
</dbReference>
<organism evidence="3 4">
    <name type="scientific">Nocardioides kribbensis</name>
    <dbReference type="NCBI Taxonomy" id="305517"/>
    <lineage>
        <taxon>Bacteria</taxon>
        <taxon>Bacillati</taxon>
        <taxon>Actinomycetota</taxon>
        <taxon>Actinomycetes</taxon>
        <taxon>Propionibacteriales</taxon>
        <taxon>Nocardioidaceae</taxon>
        <taxon>Nocardioides</taxon>
    </lineage>
</organism>
<dbReference type="CDD" id="cd06558">
    <property type="entry name" value="crotonase-like"/>
    <property type="match status" value="1"/>
</dbReference>
<dbReference type="PANTHER" id="PTHR43802">
    <property type="entry name" value="ENOYL-COA HYDRATASE"/>
    <property type="match status" value="1"/>
</dbReference>